<evidence type="ECO:0000313" key="4">
    <source>
        <dbReference type="Proteomes" id="UP001374579"/>
    </source>
</evidence>
<dbReference type="Proteomes" id="UP001374579">
    <property type="component" value="Unassembled WGS sequence"/>
</dbReference>
<evidence type="ECO:0000256" key="2">
    <source>
        <dbReference type="SAM" id="SignalP"/>
    </source>
</evidence>
<name>A0AAN9C3G4_9CAEN</name>
<feature type="compositionally biased region" description="Polar residues" evidence="1">
    <location>
        <begin position="83"/>
        <end position="101"/>
    </location>
</feature>
<comment type="caution">
    <text evidence="3">The sequence shown here is derived from an EMBL/GenBank/DDBJ whole genome shotgun (WGS) entry which is preliminary data.</text>
</comment>
<sequence>MASYIAMEPSFVAVVIVVTLKMTSADEDSCEVHPLFNTREQSANFFAKPSWAGEGGILLEEEGVFVRRRHCPVRVRVNEEGNKTPSLSNGSNGKDNNAKKNNSQRKLKGSKRKRKKEKRKRFRKKKKKNS</sequence>
<feature type="region of interest" description="Disordered" evidence="1">
    <location>
        <begin position="77"/>
        <end position="130"/>
    </location>
</feature>
<proteinExistence type="predicted"/>
<reference evidence="3 4" key="1">
    <citation type="submission" date="2024-02" db="EMBL/GenBank/DDBJ databases">
        <title>Chromosome-scale genome assembly of the rough periwinkle Littorina saxatilis.</title>
        <authorList>
            <person name="De Jode A."/>
            <person name="Faria R."/>
            <person name="Formenti G."/>
            <person name="Sims Y."/>
            <person name="Smith T.P."/>
            <person name="Tracey A."/>
            <person name="Wood J.M.D."/>
            <person name="Zagrodzka Z.B."/>
            <person name="Johannesson K."/>
            <person name="Butlin R.K."/>
            <person name="Leder E.H."/>
        </authorList>
    </citation>
    <scope>NUCLEOTIDE SEQUENCE [LARGE SCALE GENOMIC DNA]</scope>
    <source>
        <strain evidence="3">Snail1</strain>
        <tissue evidence="3">Muscle</tissue>
    </source>
</reference>
<evidence type="ECO:0000256" key="1">
    <source>
        <dbReference type="SAM" id="MobiDB-lite"/>
    </source>
</evidence>
<gene>
    <name evidence="3" type="ORF">V1264_001914</name>
</gene>
<protein>
    <recommendedName>
        <fullName evidence="5">Secreted protein</fullName>
    </recommendedName>
</protein>
<keyword evidence="4" id="KW-1185">Reference proteome</keyword>
<feature type="signal peptide" evidence="2">
    <location>
        <begin position="1"/>
        <end position="25"/>
    </location>
</feature>
<feature type="compositionally biased region" description="Basic residues" evidence="1">
    <location>
        <begin position="102"/>
        <end position="130"/>
    </location>
</feature>
<dbReference type="EMBL" id="JBAMIC010000001">
    <property type="protein sequence ID" value="KAK7116188.1"/>
    <property type="molecule type" value="Genomic_DNA"/>
</dbReference>
<keyword evidence="2" id="KW-0732">Signal</keyword>
<evidence type="ECO:0000313" key="3">
    <source>
        <dbReference type="EMBL" id="KAK7116188.1"/>
    </source>
</evidence>
<organism evidence="3 4">
    <name type="scientific">Littorina saxatilis</name>
    <dbReference type="NCBI Taxonomy" id="31220"/>
    <lineage>
        <taxon>Eukaryota</taxon>
        <taxon>Metazoa</taxon>
        <taxon>Spiralia</taxon>
        <taxon>Lophotrochozoa</taxon>
        <taxon>Mollusca</taxon>
        <taxon>Gastropoda</taxon>
        <taxon>Caenogastropoda</taxon>
        <taxon>Littorinimorpha</taxon>
        <taxon>Littorinoidea</taxon>
        <taxon>Littorinidae</taxon>
        <taxon>Littorina</taxon>
    </lineage>
</organism>
<evidence type="ECO:0008006" key="5">
    <source>
        <dbReference type="Google" id="ProtNLM"/>
    </source>
</evidence>
<feature type="chain" id="PRO_5042898690" description="Secreted protein" evidence="2">
    <location>
        <begin position="26"/>
        <end position="130"/>
    </location>
</feature>
<accession>A0AAN9C3G4</accession>
<dbReference type="AlphaFoldDB" id="A0AAN9C3G4"/>